<accession>A0A5N6M5H3</accession>
<dbReference type="OrthoDB" id="1837602at2759"/>
<reference evidence="3 4" key="1">
    <citation type="submission" date="2019-05" db="EMBL/GenBank/DDBJ databases">
        <title>Mikania micrantha, genome provides insights into the molecular mechanism of rapid growth.</title>
        <authorList>
            <person name="Liu B."/>
        </authorList>
    </citation>
    <scope>NUCLEOTIDE SEQUENCE [LARGE SCALE GENOMIC DNA]</scope>
    <source>
        <strain evidence="3">NLD-2019</strain>
        <tissue evidence="3">Leaf</tissue>
    </source>
</reference>
<organism evidence="3 4">
    <name type="scientific">Mikania micrantha</name>
    <name type="common">bitter vine</name>
    <dbReference type="NCBI Taxonomy" id="192012"/>
    <lineage>
        <taxon>Eukaryota</taxon>
        <taxon>Viridiplantae</taxon>
        <taxon>Streptophyta</taxon>
        <taxon>Embryophyta</taxon>
        <taxon>Tracheophyta</taxon>
        <taxon>Spermatophyta</taxon>
        <taxon>Magnoliopsida</taxon>
        <taxon>eudicotyledons</taxon>
        <taxon>Gunneridae</taxon>
        <taxon>Pentapetalae</taxon>
        <taxon>asterids</taxon>
        <taxon>campanulids</taxon>
        <taxon>Asterales</taxon>
        <taxon>Asteraceae</taxon>
        <taxon>Asteroideae</taxon>
        <taxon>Heliantheae alliance</taxon>
        <taxon>Eupatorieae</taxon>
        <taxon>Mikania</taxon>
    </lineage>
</organism>
<protein>
    <submittedName>
        <fullName evidence="3">Uncharacterized protein</fullName>
    </submittedName>
</protein>
<evidence type="ECO:0000256" key="1">
    <source>
        <dbReference type="SAM" id="Coils"/>
    </source>
</evidence>
<evidence type="ECO:0000256" key="2">
    <source>
        <dbReference type="SAM" id="MobiDB-lite"/>
    </source>
</evidence>
<feature type="region of interest" description="Disordered" evidence="2">
    <location>
        <begin position="465"/>
        <end position="506"/>
    </location>
</feature>
<dbReference type="Proteomes" id="UP000326396">
    <property type="component" value="Linkage Group LG7"/>
</dbReference>
<evidence type="ECO:0000313" key="4">
    <source>
        <dbReference type="Proteomes" id="UP000326396"/>
    </source>
</evidence>
<evidence type="ECO:0000313" key="3">
    <source>
        <dbReference type="EMBL" id="KAD3068826.1"/>
    </source>
</evidence>
<name>A0A5N6M5H3_9ASTR</name>
<sequence>MGLLDIMKLDTNSDVESSSRVLLDGEEDVVTSHLRVCYTGQEYTSVLPDAGVIRTELPSFDLPNVNPVSKKKKAPSDKDNVTVSAPSKRMKTRASKGKLPIVASDEGPHRVSSGDTAENTLHGDKAVEPSFEKTSASSDHDTAVAKSFSVQPFVPLWDVCNGDLYDNPRVCRDIATALPTPAQKSAVAQLSNTALTDELLTSWVQLGSFVTESLNRWSGCHDKAKEKTTSLLNQLDKEGERVAALEKQVSCLSEEKEQAVVSMEALKEEVRVKEVQLCNSKKELEKEVEMLAKSRAVFEKEQAMFKVEEAKMKASLEQLSQDNQLLSARVEELSQDREWLIVQGFKHVVDLLHRSPEYLEPLAAIQKASHAYGMHSGIRAGYKYAAAGRAMDTVAYFAPDSKAKLHRAVHAFEEMQFPFLDLVSKDGAVPLSILKSLVPHNAETVIAIGGQLSSSQLSMMTLPSSMLPPRFPQGTSHSLDITPAVPESPASVMKESAEPVEKAASK</sequence>
<feature type="region of interest" description="Disordered" evidence="2">
    <location>
        <begin position="63"/>
        <end position="123"/>
    </location>
</feature>
<feature type="coiled-coil region" evidence="1">
    <location>
        <begin position="235"/>
        <end position="336"/>
    </location>
</feature>
<keyword evidence="4" id="KW-1185">Reference proteome</keyword>
<keyword evidence="1" id="KW-0175">Coiled coil</keyword>
<dbReference type="AlphaFoldDB" id="A0A5N6M5H3"/>
<feature type="compositionally biased region" description="Basic and acidic residues" evidence="2">
    <location>
        <begin position="495"/>
        <end position="506"/>
    </location>
</feature>
<proteinExistence type="predicted"/>
<gene>
    <name evidence="3" type="ORF">E3N88_36706</name>
</gene>
<dbReference type="EMBL" id="SZYD01000017">
    <property type="protein sequence ID" value="KAD3068826.1"/>
    <property type="molecule type" value="Genomic_DNA"/>
</dbReference>
<comment type="caution">
    <text evidence="3">The sequence shown here is derived from an EMBL/GenBank/DDBJ whole genome shotgun (WGS) entry which is preliminary data.</text>
</comment>